<dbReference type="EMBL" id="CP042433">
    <property type="protein sequence ID" value="QEC54775.1"/>
    <property type="molecule type" value="Genomic_DNA"/>
</dbReference>
<dbReference type="InterPro" id="IPR012467">
    <property type="entry name" value="DUF1684"/>
</dbReference>
<reference evidence="1 2" key="1">
    <citation type="journal article" date="2015" name="Int. J. Syst. Evol. Microbiol.">
        <title>Flavisolibacter ginsenosidimutans sp. nov., with ginsenoside-converting activity isolated from soil used for cultivating ginseng.</title>
        <authorList>
            <person name="Zhao Y."/>
            <person name="Liu Q."/>
            <person name="Kang M.S."/>
            <person name="Jin F."/>
            <person name="Yu H."/>
            <person name="Im W.T."/>
        </authorList>
    </citation>
    <scope>NUCLEOTIDE SEQUENCE [LARGE SCALE GENOMIC DNA]</scope>
    <source>
        <strain evidence="1 2">Gsoil 636</strain>
    </source>
</reference>
<keyword evidence="2" id="KW-1185">Reference proteome</keyword>
<sequence length="196" mass="22422">MKKILLINFLLYSFVCFSQTKYEDSLRLFLHNYVQSHEVVKGDDKKFIQFYLVNKAYRVVANFKPSASGEWLTFKTSGTKNKVFKLYGTLSFLLKGKACQLNVYQSQELTTNPEYKNYLFLPFTDLTTGNETYGSGRYLDLTTTDIQNGKLVLDFNKAYNPYCAYVSGVYNCPIPPKENNLQVAVKAGEKAFAKAH</sequence>
<name>A0A5B8UEI9_9BACT</name>
<evidence type="ECO:0000313" key="2">
    <source>
        <dbReference type="Proteomes" id="UP000321204"/>
    </source>
</evidence>
<dbReference type="PANTHER" id="PTHR41913:SF1">
    <property type="entry name" value="DUF1684 DOMAIN-CONTAINING PROTEIN"/>
    <property type="match status" value="1"/>
</dbReference>
<proteinExistence type="predicted"/>
<dbReference type="RefSeq" id="WP_146782127.1">
    <property type="nucleotide sequence ID" value="NZ_BAABIO010000006.1"/>
</dbReference>
<evidence type="ECO:0000313" key="1">
    <source>
        <dbReference type="EMBL" id="QEC54775.1"/>
    </source>
</evidence>
<dbReference type="Pfam" id="PF07920">
    <property type="entry name" value="DUF1684"/>
    <property type="match status" value="1"/>
</dbReference>
<dbReference type="OrthoDB" id="5493262at2"/>
<dbReference type="KEGG" id="fgg:FSB75_02285"/>
<gene>
    <name evidence="1" type="ORF">FSB75_02285</name>
</gene>
<protein>
    <submittedName>
        <fullName evidence="1">DUF1684 domain-containing protein</fullName>
    </submittedName>
</protein>
<dbReference type="Proteomes" id="UP000321204">
    <property type="component" value="Chromosome"/>
</dbReference>
<dbReference type="AlphaFoldDB" id="A0A5B8UEI9"/>
<dbReference type="PANTHER" id="PTHR41913">
    <property type="entry name" value="DUF1684 DOMAIN-CONTAINING PROTEIN"/>
    <property type="match status" value="1"/>
</dbReference>
<accession>A0A5B8UEI9</accession>
<organism evidence="1 2">
    <name type="scientific">Flavisolibacter ginsenosidimutans</name>
    <dbReference type="NCBI Taxonomy" id="661481"/>
    <lineage>
        <taxon>Bacteria</taxon>
        <taxon>Pseudomonadati</taxon>
        <taxon>Bacteroidota</taxon>
        <taxon>Chitinophagia</taxon>
        <taxon>Chitinophagales</taxon>
        <taxon>Chitinophagaceae</taxon>
        <taxon>Flavisolibacter</taxon>
    </lineage>
</organism>